<dbReference type="PANTHER" id="PTHR24410:SF47">
    <property type="entry name" value="BTB DOMAIN-CONTAINING PROTEIN"/>
    <property type="match status" value="1"/>
</dbReference>
<dbReference type="Pfam" id="PF00651">
    <property type="entry name" value="BTB"/>
    <property type="match status" value="1"/>
</dbReference>
<dbReference type="Pfam" id="PF07707">
    <property type="entry name" value="BACK"/>
    <property type="match status" value="1"/>
</dbReference>
<dbReference type="GeneID" id="106805946"/>
<dbReference type="PANTHER" id="PTHR24410">
    <property type="entry name" value="HL07962P-RELATED"/>
    <property type="match status" value="1"/>
</dbReference>
<feature type="domain" description="BTB" evidence="1">
    <location>
        <begin position="84"/>
        <end position="116"/>
    </location>
</feature>
<sequence length="437" mass="50701">MVLHRLLAFEPMAGAPVQANQQDGVAGGQDEEEARLSPIHSLHIKPPISSPPPPILSPEGMDCFGNERSALSEQAKFYDNPLLSDVLLKVGEMRFNAHKLILVRASEVFERMLSSDWTNPRLRVCIAFACSHIIPKLQLKEVFHIWFQYATKCYHENLINSCIQALSEKMDDITFSLEWEPEWMNLDKDQLVEFLSSSDLVIKDEYELWLAVLRWLQTPLHPTRLLNQERLLRDLLPHVRFPMMTADQLCDVEKSKVVEQYRPIVMPYLVTAYKFHALSLSSRVQCKDFTGSRFLLRSYTELRWDRRVTIHNYSQLHRCSEVVVRLNTRSSSFPSQTWDWELKIYPKGYSSTNEDFRCILYSNVILDQPRAVEFMLSITDETKLLRTVTGKKNFSKTRYTADTEIDKKVTLHELMEPDSAMLVNDTLVMQLTLKPAE</sequence>
<dbReference type="Gene3D" id="1.25.40.420">
    <property type="match status" value="1"/>
</dbReference>
<evidence type="ECO:0000313" key="3">
    <source>
        <dbReference type="Proteomes" id="UP000695022"/>
    </source>
</evidence>
<gene>
    <name evidence="4" type="primary">LOC106805946</name>
</gene>
<protein>
    <submittedName>
        <fullName evidence="4">Kelch-like protein 7</fullName>
    </submittedName>
</protein>
<dbReference type="SMART" id="SM00875">
    <property type="entry name" value="BACK"/>
    <property type="match status" value="1"/>
</dbReference>
<reference evidence="4" key="1">
    <citation type="submission" date="2025-08" db="UniProtKB">
        <authorList>
            <consortium name="RefSeq"/>
        </authorList>
    </citation>
    <scope>IDENTIFICATION</scope>
</reference>
<dbReference type="InterPro" id="IPR008974">
    <property type="entry name" value="TRAF-like"/>
</dbReference>
<organism evidence="3 4">
    <name type="scientific">Priapulus caudatus</name>
    <name type="common">Priapulid worm</name>
    <dbReference type="NCBI Taxonomy" id="37621"/>
    <lineage>
        <taxon>Eukaryota</taxon>
        <taxon>Metazoa</taxon>
        <taxon>Ecdysozoa</taxon>
        <taxon>Scalidophora</taxon>
        <taxon>Priapulida</taxon>
        <taxon>Priapulimorpha</taxon>
        <taxon>Priapulimorphida</taxon>
        <taxon>Priapulidae</taxon>
        <taxon>Priapulus</taxon>
    </lineage>
</organism>
<evidence type="ECO:0000259" key="1">
    <source>
        <dbReference type="PROSITE" id="PS50097"/>
    </source>
</evidence>
<dbReference type="PROSITE" id="PS50144">
    <property type="entry name" value="MATH"/>
    <property type="match status" value="1"/>
</dbReference>
<dbReference type="InterPro" id="IPR000210">
    <property type="entry name" value="BTB/POZ_dom"/>
</dbReference>
<dbReference type="Gene3D" id="3.30.710.10">
    <property type="entry name" value="Potassium Channel Kv1.1, Chain A"/>
    <property type="match status" value="1"/>
</dbReference>
<dbReference type="Gene3D" id="2.60.210.10">
    <property type="entry name" value="Apoptosis, Tumor Necrosis Factor Receptor Associated Protein 2, Chain A"/>
    <property type="match status" value="1"/>
</dbReference>
<keyword evidence="3" id="KW-1185">Reference proteome</keyword>
<dbReference type="SUPFAM" id="SSF49599">
    <property type="entry name" value="TRAF domain-like"/>
    <property type="match status" value="1"/>
</dbReference>
<evidence type="ECO:0000259" key="2">
    <source>
        <dbReference type="PROSITE" id="PS50144"/>
    </source>
</evidence>
<proteinExistence type="predicted"/>
<dbReference type="Pfam" id="PF22486">
    <property type="entry name" value="MATH_2"/>
    <property type="match status" value="1"/>
</dbReference>
<dbReference type="InterPro" id="IPR011705">
    <property type="entry name" value="BACK"/>
</dbReference>
<name>A0ABM1DTF6_PRICU</name>
<dbReference type="InterPro" id="IPR002083">
    <property type="entry name" value="MATH/TRAF_dom"/>
</dbReference>
<feature type="domain" description="MATH" evidence="2">
    <location>
        <begin position="303"/>
        <end position="433"/>
    </location>
</feature>
<dbReference type="Proteomes" id="UP000695022">
    <property type="component" value="Unplaced"/>
</dbReference>
<dbReference type="CDD" id="cd18493">
    <property type="entry name" value="BACK_BTBD17"/>
    <property type="match status" value="1"/>
</dbReference>
<evidence type="ECO:0000313" key="4">
    <source>
        <dbReference type="RefSeq" id="XP_014663227.1"/>
    </source>
</evidence>
<dbReference type="RefSeq" id="XP_014663227.1">
    <property type="nucleotide sequence ID" value="XM_014807741.1"/>
</dbReference>
<dbReference type="InterPro" id="IPR051481">
    <property type="entry name" value="BTB-POZ/Galectin-3-binding"/>
</dbReference>
<dbReference type="InterPro" id="IPR011333">
    <property type="entry name" value="SKP1/BTB/POZ_sf"/>
</dbReference>
<dbReference type="SUPFAM" id="SSF54695">
    <property type="entry name" value="POZ domain"/>
    <property type="match status" value="1"/>
</dbReference>
<accession>A0ABM1DTF6</accession>
<dbReference type="PROSITE" id="PS50097">
    <property type="entry name" value="BTB"/>
    <property type="match status" value="1"/>
</dbReference>